<dbReference type="Gene3D" id="2.130.10.10">
    <property type="entry name" value="YVTN repeat-like/Quinoprotein amine dehydrogenase"/>
    <property type="match status" value="1"/>
</dbReference>
<dbReference type="PANTHER" id="PTHR13260:SF0">
    <property type="entry name" value="ANAPHASE-PROMOTING COMPLEX SUBUNIT 4"/>
    <property type="match status" value="1"/>
</dbReference>
<dbReference type="GO" id="GO:0034399">
    <property type="term" value="C:nuclear periphery"/>
    <property type="evidence" value="ECO:0007669"/>
    <property type="project" value="TreeGrafter"/>
</dbReference>
<evidence type="ECO:0000256" key="4">
    <source>
        <dbReference type="ARBA" id="ARBA00023306"/>
    </source>
</evidence>
<dbReference type="InterPro" id="IPR015943">
    <property type="entry name" value="WD40/YVTN_repeat-like_dom_sf"/>
</dbReference>
<keyword evidence="2" id="KW-0498">Mitosis</keyword>
<dbReference type="EMBL" id="AHKC01001227">
    <property type="protein sequence ID" value="EKF39445.1"/>
    <property type="molecule type" value="Genomic_DNA"/>
</dbReference>
<name>K2NJ71_TRYCR</name>
<dbReference type="OrthoDB" id="2110451at2759"/>
<evidence type="ECO:0000256" key="2">
    <source>
        <dbReference type="ARBA" id="ARBA00022776"/>
    </source>
</evidence>
<evidence type="ECO:0000259" key="6">
    <source>
        <dbReference type="Pfam" id="PF12894"/>
    </source>
</evidence>
<accession>K2NJ71</accession>
<keyword evidence="4" id="KW-0131">Cell cycle</keyword>
<evidence type="ECO:0000256" key="5">
    <source>
        <dbReference type="SAM" id="MobiDB-lite"/>
    </source>
</evidence>
<dbReference type="SUPFAM" id="SSF50998">
    <property type="entry name" value="Quinoprotein alcohol dehydrogenase-like"/>
    <property type="match status" value="1"/>
</dbReference>
<keyword evidence="8" id="KW-1185">Reference proteome</keyword>
<keyword evidence="1 7" id="KW-0132">Cell division</keyword>
<keyword evidence="3" id="KW-0833">Ubl conjugation pathway</keyword>
<dbReference type="Pfam" id="PF12894">
    <property type="entry name" value="ANAPC4_WD40"/>
    <property type="match status" value="1"/>
</dbReference>
<dbReference type="GO" id="GO:0031145">
    <property type="term" value="P:anaphase-promoting complex-dependent catabolic process"/>
    <property type="evidence" value="ECO:0007669"/>
    <property type="project" value="InterPro"/>
</dbReference>
<gene>
    <name evidence="7" type="ORF">MOQ_000327</name>
</gene>
<dbReference type="InterPro" id="IPR011047">
    <property type="entry name" value="Quinoprotein_ADH-like_sf"/>
</dbReference>
<proteinExistence type="predicted"/>
<dbReference type="Proteomes" id="UP000007350">
    <property type="component" value="Unassembled WGS sequence"/>
</dbReference>
<dbReference type="InterPro" id="IPR024789">
    <property type="entry name" value="APC4"/>
</dbReference>
<organism evidence="7 8">
    <name type="scientific">Trypanosoma cruzi marinkellei</name>
    <dbReference type="NCBI Taxonomy" id="85056"/>
    <lineage>
        <taxon>Eukaryota</taxon>
        <taxon>Discoba</taxon>
        <taxon>Euglenozoa</taxon>
        <taxon>Kinetoplastea</taxon>
        <taxon>Metakinetoplastina</taxon>
        <taxon>Trypanosomatida</taxon>
        <taxon>Trypanosomatidae</taxon>
        <taxon>Trypanosoma</taxon>
        <taxon>Schizotrypanum</taxon>
    </lineage>
</organism>
<dbReference type="PANTHER" id="PTHR13260">
    <property type="entry name" value="ANAPHASE PROMOTING COMPLEX SUBUNIT 4 APC4"/>
    <property type="match status" value="1"/>
</dbReference>
<evidence type="ECO:0000256" key="3">
    <source>
        <dbReference type="ARBA" id="ARBA00022786"/>
    </source>
</evidence>
<dbReference type="AlphaFoldDB" id="K2NJ71"/>
<feature type="domain" description="Anaphase-promoting complex subunit 4-like WD40" evidence="6">
    <location>
        <begin position="20"/>
        <end position="98"/>
    </location>
</feature>
<feature type="region of interest" description="Disordered" evidence="5">
    <location>
        <begin position="119"/>
        <end position="142"/>
    </location>
</feature>
<dbReference type="GO" id="GO:0051301">
    <property type="term" value="P:cell division"/>
    <property type="evidence" value="ECO:0007669"/>
    <property type="project" value="UniProtKB-KW"/>
</dbReference>
<evidence type="ECO:0000256" key="1">
    <source>
        <dbReference type="ARBA" id="ARBA00022618"/>
    </source>
</evidence>
<evidence type="ECO:0000313" key="7">
    <source>
        <dbReference type="EMBL" id="EKF39445.1"/>
    </source>
</evidence>
<reference evidence="7 8" key="1">
    <citation type="journal article" date="2012" name="BMC Genomics">
        <title>Comparative genomic analysis of human infective Trypanosoma cruzi lineages with the bat-restricted subspecies T. cruzi marinkellei.</title>
        <authorList>
            <person name="Franzen O."/>
            <person name="Talavera-Lopez C."/>
            <person name="Ochaya S."/>
            <person name="Butler C.E."/>
            <person name="Messenger L.A."/>
            <person name="Lewis M.D."/>
            <person name="Llewellyn M.S."/>
            <person name="Marinkelle C.J."/>
            <person name="Tyler K.M."/>
            <person name="Miles M.A."/>
            <person name="Andersson B."/>
        </authorList>
    </citation>
    <scope>NUCLEOTIDE SEQUENCE [LARGE SCALE GENOMIC DNA]</scope>
    <source>
        <strain evidence="7 8">B7</strain>
    </source>
</reference>
<protein>
    <submittedName>
        <fullName evidence="7">Cell division cycle protein, putative</fullName>
    </submittedName>
</protein>
<dbReference type="GO" id="GO:0070979">
    <property type="term" value="P:protein K11-linked ubiquitination"/>
    <property type="evidence" value="ECO:0007669"/>
    <property type="project" value="TreeGrafter"/>
</dbReference>
<dbReference type="InterPro" id="IPR024977">
    <property type="entry name" value="Apc4-like_WD40_dom"/>
</dbReference>
<evidence type="ECO:0000313" key="8">
    <source>
        <dbReference type="Proteomes" id="UP000007350"/>
    </source>
</evidence>
<comment type="caution">
    <text evidence="7">The sequence shown here is derived from an EMBL/GenBank/DDBJ whole genome shotgun (WGS) entry which is preliminary data.</text>
</comment>
<sequence>MLKVLHTKAAAEPILLATTCHNMNLFAIVTRSLVVVYRSTTLTVVTTLPLTMKENETTVSACWSPSGRLLAIGLQCGELYLLDVESGDLIRRFVPRSDIALAIKDAHAKTLSGISDASVGNEINNNEDKDGIDDDKEEDPLRQPPILPISVDGAIVACTWTSVAPSTSALHSHNELCLPLSTTVSSPIFEELEREDDIPVMLLLDQRGGISFLPGGMQEVCVVVVNLQWALDPCRMRVEAFFVATAPPPPNVKKGESNSCSNNLVMCAENTGSHTAYLVVQERDGETSSRASSQVVRVHLSDTIARVADREAVAICSIVEYCRMGKVSYQFVRKRWESLIRAVRKDLLLPQNALLLRDALMEDIARPSPAELSVYFKGLDLDALVKDMEELSRQFTHLVLQVSNVAYRCYDLALHLSQAHSGDRQRQCLLMDVVGGLRQRCSSFLRQMRLEVDREKDLVHWVVQRAAPPGSKLFTSHPPLRAVRHPSLLRTLHRIARGESTAFSLVDENITRGEEDLLYIVKGCLLGGREAVARVVPLLDDINIESILQRQCEVLVPHVAAAEAGAECVQLHTVTVTKSQPCQPLMASYTFEPRGDAEMFFLSQRGSVAVEVGPLQLAEAGAAFLWSGVVDDGGRCVLLWERAAPSFGGAENMLVVAVVDENGAIEAAADAEDEANGEQNDTAIEAGVPRHAVLEIKGISTRHLRASVSRARGFGVFYANERFVVVDFYGG</sequence>
<dbReference type="GO" id="GO:0005680">
    <property type="term" value="C:anaphase-promoting complex"/>
    <property type="evidence" value="ECO:0007669"/>
    <property type="project" value="InterPro"/>
</dbReference>